<dbReference type="AlphaFoldDB" id="A0AAV7FR61"/>
<reference evidence="1 2" key="1">
    <citation type="journal article" date="2021" name="Hortic Res">
        <title>Chromosome-scale assembly of the Dendrobium chrysotoxum genome enhances the understanding of orchid evolution.</title>
        <authorList>
            <person name="Zhang Y."/>
            <person name="Zhang G.Q."/>
            <person name="Zhang D."/>
            <person name="Liu X.D."/>
            <person name="Xu X.Y."/>
            <person name="Sun W.H."/>
            <person name="Yu X."/>
            <person name="Zhu X."/>
            <person name="Wang Z.W."/>
            <person name="Zhao X."/>
            <person name="Zhong W.Y."/>
            <person name="Chen H."/>
            <person name="Yin W.L."/>
            <person name="Huang T."/>
            <person name="Niu S.C."/>
            <person name="Liu Z.J."/>
        </authorList>
    </citation>
    <scope>NUCLEOTIDE SEQUENCE [LARGE SCALE GENOMIC DNA]</scope>
    <source>
        <strain evidence="1">Lindl</strain>
    </source>
</reference>
<protein>
    <submittedName>
        <fullName evidence="1">Uncharacterized protein</fullName>
    </submittedName>
</protein>
<dbReference type="EMBL" id="JAGFBR010000215">
    <property type="protein sequence ID" value="KAH0446350.1"/>
    <property type="molecule type" value="Genomic_DNA"/>
</dbReference>
<organism evidence="1 2">
    <name type="scientific">Dendrobium chrysotoxum</name>
    <name type="common">Orchid</name>
    <dbReference type="NCBI Taxonomy" id="161865"/>
    <lineage>
        <taxon>Eukaryota</taxon>
        <taxon>Viridiplantae</taxon>
        <taxon>Streptophyta</taxon>
        <taxon>Embryophyta</taxon>
        <taxon>Tracheophyta</taxon>
        <taxon>Spermatophyta</taxon>
        <taxon>Magnoliopsida</taxon>
        <taxon>Liliopsida</taxon>
        <taxon>Asparagales</taxon>
        <taxon>Orchidaceae</taxon>
        <taxon>Epidendroideae</taxon>
        <taxon>Malaxideae</taxon>
        <taxon>Dendrobiinae</taxon>
        <taxon>Dendrobium</taxon>
    </lineage>
</organism>
<proteinExistence type="predicted"/>
<comment type="caution">
    <text evidence="1">The sequence shown here is derived from an EMBL/GenBank/DDBJ whole genome shotgun (WGS) entry which is preliminary data.</text>
</comment>
<gene>
    <name evidence="1" type="ORF">IEQ34_024821</name>
</gene>
<sequence length="174" mass="18863">MISSTNLTALTIVNSFSLYRMEFSPLSETVRPRWIEGPLTNRQRGTLSRPALPTSVNSLSFPSHRSRHPLLLAANGSSKRGPLRSSALLVPAVTYRRTSVPEAKEEEQEQKVVLSWPSSSATTTVVVANGDPPFRKVMGLAVRSKVVCHCCGADRFTTSAPLSNIAGLASICRI</sequence>
<keyword evidence="2" id="KW-1185">Reference proteome</keyword>
<accession>A0AAV7FR61</accession>
<evidence type="ECO:0000313" key="1">
    <source>
        <dbReference type="EMBL" id="KAH0446350.1"/>
    </source>
</evidence>
<name>A0AAV7FR61_DENCH</name>
<dbReference type="Proteomes" id="UP000775213">
    <property type="component" value="Unassembled WGS sequence"/>
</dbReference>
<evidence type="ECO:0000313" key="2">
    <source>
        <dbReference type="Proteomes" id="UP000775213"/>
    </source>
</evidence>